<protein>
    <submittedName>
        <fullName evidence="1">Uncharacterized protein</fullName>
    </submittedName>
</protein>
<reference evidence="1" key="2">
    <citation type="journal article" date="2015" name="Fish Shellfish Immunol.">
        <title>Early steps in the European eel (Anguilla anguilla)-Vibrio vulnificus interaction in the gills: Role of the RtxA13 toxin.</title>
        <authorList>
            <person name="Callol A."/>
            <person name="Pajuelo D."/>
            <person name="Ebbesson L."/>
            <person name="Teles M."/>
            <person name="MacKenzie S."/>
            <person name="Amaro C."/>
        </authorList>
    </citation>
    <scope>NUCLEOTIDE SEQUENCE</scope>
</reference>
<dbReference type="EMBL" id="GBXM01104279">
    <property type="protein sequence ID" value="JAH04298.1"/>
    <property type="molecule type" value="Transcribed_RNA"/>
</dbReference>
<organism evidence="1">
    <name type="scientific">Anguilla anguilla</name>
    <name type="common">European freshwater eel</name>
    <name type="synonym">Muraena anguilla</name>
    <dbReference type="NCBI Taxonomy" id="7936"/>
    <lineage>
        <taxon>Eukaryota</taxon>
        <taxon>Metazoa</taxon>
        <taxon>Chordata</taxon>
        <taxon>Craniata</taxon>
        <taxon>Vertebrata</taxon>
        <taxon>Euteleostomi</taxon>
        <taxon>Actinopterygii</taxon>
        <taxon>Neopterygii</taxon>
        <taxon>Teleostei</taxon>
        <taxon>Anguilliformes</taxon>
        <taxon>Anguillidae</taxon>
        <taxon>Anguilla</taxon>
    </lineage>
</organism>
<reference evidence="1" key="1">
    <citation type="submission" date="2014-11" db="EMBL/GenBank/DDBJ databases">
        <authorList>
            <person name="Amaro Gonzalez C."/>
        </authorList>
    </citation>
    <scope>NUCLEOTIDE SEQUENCE</scope>
</reference>
<evidence type="ECO:0000313" key="1">
    <source>
        <dbReference type="EMBL" id="JAH04298.1"/>
    </source>
</evidence>
<dbReference type="AlphaFoldDB" id="A0A0E9PKF9"/>
<sequence>MPPRIYYMKYLLQVLKSTLFTFIEMRDPLSNILSLKISKCNLKF</sequence>
<accession>A0A0E9PKF9</accession>
<name>A0A0E9PKF9_ANGAN</name>
<proteinExistence type="predicted"/>